<dbReference type="InterPro" id="IPR019787">
    <property type="entry name" value="Znf_PHD-finger"/>
</dbReference>
<feature type="domain" description="PHD-type" evidence="5">
    <location>
        <begin position="182"/>
        <end position="232"/>
    </location>
</feature>
<dbReference type="EMBL" id="KZ772690">
    <property type="protein sequence ID" value="PTQ44817.1"/>
    <property type="molecule type" value="Genomic_DNA"/>
</dbReference>
<dbReference type="OrthoDB" id="2016337at2759"/>
<dbReference type="GO" id="GO:0008270">
    <property type="term" value="F:zinc ion binding"/>
    <property type="evidence" value="ECO:0007669"/>
    <property type="project" value="UniProtKB-KW"/>
</dbReference>
<evidence type="ECO:0000313" key="6">
    <source>
        <dbReference type="EMBL" id="PTQ44817.1"/>
    </source>
</evidence>
<dbReference type="AlphaFoldDB" id="A0A2R6XFD1"/>
<dbReference type="InterPro" id="IPR047157">
    <property type="entry name" value="PHRF1/Atg35"/>
</dbReference>
<protein>
    <recommendedName>
        <fullName evidence="5">PHD-type domain-containing protein</fullName>
    </recommendedName>
</protein>
<dbReference type="Pfam" id="PF00628">
    <property type="entry name" value="PHD"/>
    <property type="match status" value="1"/>
</dbReference>
<dbReference type="Proteomes" id="UP000244005">
    <property type="component" value="Unassembled WGS sequence"/>
</dbReference>
<dbReference type="SMART" id="SM00249">
    <property type="entry name" value="PHD"/>
    <property type="match status" value="1"/>
</dbReference>
<gene>
    <name evidence="6" type="ORF">MARPO_0018s0013</name>
</gene>
<dbReference type="InterPro" id="IPR013083">
    <property type="entry name" value="Znf_RING/FYVE/PHD"/>
</dbReference>
<keyword evidence="7" id="KW-1185">Reference proteome</keyword>
<dbReference type="InterPro" id="IPR001965">
    <property type="entry name" value="Znf_PHD"/>
</dbReference>
<evidence type="ECO:0000256" key="2">
    <source>
        <dbReference type="ARBA" id="ARBA00022771"/>
    </source>
</evidence>
<organism evidence="6 7">
    <name type="scientific">Marchantia polymorpha</name>
    <name type="common">Common liverwort</name>
    <name type="synonym">Marchantia aquatica</name>
    <dbReference type="NCBI Taxonomy" id="3197"/>
    <lineage>
        <taxon>Eukaryota</taxon>
        <taxon>Viridiplantae</taxon>
        <taxon>Streptophyta</taxon>
        <taxon>Embryophyta</taxon>
        <taxon>Marchantiophyta</taxon>
        <taxon>Marchantiopsida</taxon>
        <taxon>Marchantiidae</taxon>
        <taxon>Marchantiales</taxon>
        <taxon>Marchantiaceae</taxon>
        <taxon>Marchantia</taxon>
    </lineage>
</organism>
<dbReference type="PROSITE" id="PS50016">
    <property type="entry name" value="ZF_PHD_2"/>
    <property type="match status" value="1"/>
</dbReference>
<keyword evidence="3" id="KW-0862">Zinc</keyword>
<dbReference type="SUPFAM" id="SSF57903">
    <property type="entry name" value="FYVE/PHD zinc finger"/>
    <property type="match status" value="1"/>
</dbReference>
<evidence type="ECO:0000256" key="1">
    <source>
        <dbReference type="ARBA" id="ARBA00022723"/>
    </source>
</evidence>
<evidence type="ECO:0000313" key="7">
    <source>
        <dbReference type="Proteomes" id="UP000244005"/>
    </source>
</evidence>
<dbReference type="PANTHER" id="PTHR12618:SF20">
    <property type="entry name" value="PHD AND RING FINGER DOMAIN-CONTAINING PROTEIN 1"/>
    <property type="match status" value="1"/>
</dbReference>
<dbReference type="Gene3D" id="3.30.40.10">
    <property type="entry name" value="Zinc/RING finger domain, C3HC4 (zinc finger)"/>
    <property type="match status" value="1"/>
</dbReference>
<sequence>MVQTVKRALRKYGLQKGHLGDWDIKLPWLAMGYRFSRQASLASFLPYFLLYGRDPDLPAAIRCESSEVMNLDDPDMWVRVCSQRAVLFRRVMPAAFENLAIAQHRDTLRYATIRGGGYRPSIRRFRVGDYVYLQQNAPTTLDVTAGRTILRVREDHVRNCTPCHLPNVDGTMDPSLAIVRAGLRCMLCGSTDQAAHMLVCDRCSRGWHMSCLTPPIDVVPTGRWVCPRCTSEGR</sequence>
<name>A0A2R6XFD1_MARPO</name>
<evidence type="ECO:0000256" key="4">
    <source>
        <dbReference type="PROSITE-ProRule" id="PRU00146"/>
    </source>
</evidence>
<dbReference type="GO" id="GO:0003676">
    <property type="term" value="F:nucleic acid binding"/>
    <property type="evidence" value="ECO:0007669"/>
    <property type="project" value="InterPro"/>
</dbReference>
<dbReference type="PANTHER" id="PTHR12618">
    <property type="entry name" value="PHD AND RING FINGER DOMAIN-CONTAINING PROTEIN 1"/>
    <property type="match status" value="1"/>
</dbReference>
<dbReference type="InterPro" id="IPR011011">
    <property type="entry name" value="Znf_FYVE_PHD"/>
</dbReference>
<accession>A0A2R6XFD1</accession>
<reference evidence="7" key="1">
    <citation type="journal article" date="2017" name="Cell">
        <title>Insights into land plant evolution garnered from the Marchantia polymorpha genome.</title>
        <authorList>
            <person name="Bowman J.L."/>
            <person name="Kohchi T."/>
            <person name="Yamato K.T."/>
            <person name="Jenkins J."/>
            <person name="Shu S."/>
            <person name="Ishizaki K."/>
            <person name="Yamaoka S."/>
            <person name="Nishihama R."/>
            <person name="Nakamura Y."/>
            <person name="Berger F."/>
            <person name="Adam C."/>
            <person name="Aki S.S."/>
            <person name="Althoff F."/>
            <person name="Araki T."/>
            <person name="Arteaga-Vazquez M.A."/>
            <person name="Balasubrmanian S."/>
            <person name="Barry K."/>
            <person name="Bauer D."/>
            <person name="Boehm C.R."/>
            <person name="Briginshaw L."/>
            <person name="Caballero-Perez J."/>
            <person name="Catarino B."/>
            <person name="Chen F."/>
            <person name="Chiyoda S."/>
            <person name="Chovatia M."/>
            <person name="Davies K.M."/>
            <person name="Delmans M."/>
            <person name="Demura T."/>
            <person name="Dierschke T."/>
            <person name="Dolan L."/>
            <person name="Dorantes-Acosta A.E."/>
            <person name="Eklund D.M."/>
            <person name="Florent S.N."/>
            <person name="Flores-Sandoval E."/>
            <person name="Fujiyama A."/>
            <person name="Fukuzawa H."/>
            <person name="Galik B."/>
            <person name="Grimanelli D."/>
            <person name="Grimwood J."/>
            <person name="Grossniklaus U."/>
            <person name="Hamada T."/>
            <person name="Haseloff J."/>
            <person name="Hetherington A.J."/>
            <person name="Higo A."/>
            <person name="Hirakawa Y."/>
            <person name="Hundley H.N."/>
            <person name="Ikeda Y."/>
            <person name="Inoue K."/>
            <person name="Inoue S.I."/>
            <person name="Ishida S."/>
            <person name="Jia Q."/>
            <person name="Kakita M."/>
            <person name="Kanazawa T."/>
            <person name="Kawai Y."/>
            <person name="Kawashima T."/>
            <person name="Kennedy M."/>
            <person name="Kinose K."/>
            <person name="Kinoshita T."/>
            <person name="Kohara Y."/>
            <person name="Koide E."/>
            <person name="Komatsu K."/>
            <person name="Kopischke S."/>
            <person name="Kubo M."/>
            <person name="Kyozuka J."/>
            <person name="Lagercrantz U."/>
            <person name="Lin S.S."/>
            <person name="Lindquist E."/>
            <person name="Lipzen A.M."/>
            <person name="Lu C.W."/>
            <person name="De Luna E."/>
            <person name="Martienssen R.A."/>
            <person name="Minamino N."/>
            <person name="Mizutani M."/>
            <person name="Mizutani M."/>
            <person name="Mochizuki N."/>
            <person name="Monte I."/>
            <person name="Mosher R."/>
            <person name="Nagasaki H."/>
            <person name="Nakagami H."/>
            <person name="Naramoto S."/>
            <person name="Nishitani K."/>
            <person name="Ohtani M."/>
            <person name="Okamoto T."/>
            <person name="Okumura M."/>
            <person name="Phillips J."/>
            <person name="Pollak B."/>
            <person name="Reinders A."/>
            <person name="Rovekamp M."/>
            <person name="Sano R."/>
            <person name="Sawa S."/>
            <person name="Schmid M.W."/>
            <person name="Shirakawa M."/>
            <person name="Solano R."/>
            <person name="Spunde A."/>
            <person name="Suetsugu N."/>
            <person name="Sugano S."/>
            <person name="Sugiyama A."/>
            <person name="Sun R."/>
            <person name="Suzuki Y."/>
            <person name="Takenaka M."/>
            <person name="Takezawa D."/>
            <person name="Tomogane H."/>
            <person name="Tsuzuki M."/>
            <person name="Ueda T."/>
            <person name="Umeda M."/>
            <person name="Ward J.M."/>
            <person name="Watanabe Y."/>
            <person name="Yazaki K."/>
            <person name="Yokoyama R."/>
            <person name="Yoshitake Y."/>
            <person name="Yotsui I."/>
            <person name="Zachgo S."/>
            <person name="Schmutz J."/>
        </authorList>
    </citation>
    <scope>NUCLEOTIDE SEQUENCE [LARGE SCALE GENOMIC DNA]</scope>
    <source>
        <strain evidence="7">Tak-1</strain>
    </source>
</reference>
<evidence type="ECO:0000259" key="5">
    <source>
        <dbReference type="PROSITE" id="PS50016"/>
    </source>
</evidence>
<dbReference type="Gene3D" id="3.30.420.10">
    <property type="entry name" value="Ribonuclease H-like superfamily/Ribonuclease H"/>
    <property type="match status" value="1"/>
</dbReference>
<evidence type="ECO:0000256" key="3">
    <source>
        <dbReference type="ARBA" id="ARBA00022833"/>
    </source>
</evidence>
<keyword evidence="2 4" id="KW-0863">Zinc-finger</keyword>
<dbReference type="InterPro" id="IPR036397">
    <property type="entry name" value="RNaseH_sf"/>
</dbReference>
<proteinExistence type="predicted"/>
<keyword evidence="1" id="KW-0479">Metal-binding</keyword>